<keyword evidence="1" id="KW-0805">Transcription regulation</keyword>
<dbReference type="GO" id="GO:0043565">
    <property type="term" value="F:sequence-specific DNA binding"/>
    <property type="evidence" value="ECO:0007669"/>
    <property type="project" value="InterPro"/>
</dbReference>
<dbReference type="SUPFAM" id="SSF51215">
    <property type="entry name" value="Regulatory protein AraC"/>
    <property type="match status" value="1"/>
</dbReference>
<evidence type="ECO:0000313" key="5">
    <source>
        <dbReference type="EMBL" id="EIM57331.1"/>
    </source>
</evidence>
<evidence type="ECO:0000256" key="3">
    <source>
        <dbReference type="ARBA" id="ARBA00023163"/>
    </source>
</evidence>
<gene>
    <name evidence="5" type="ORF">EubceDRAFT1_1542</name>
</gene>
<dbReference type="InterPro" id="IPR003313">
    <property type="entry name" value="AraC-bd"/>
</dbReference>
<dbReference type="PANTHER" id="PTHR43280:SF2">
    <property type="entry name" value="HTH-TYPE TRANSCRIPTIONAL REGULATOR EXSA"/>
    <property type="match status" value="1"/>
</dbReference>
<dbReference type="Pfam" id="PF02311">
    <property type="entry name" value="AraC_binding"/>
    <property type="match status" value="1"/>
</dbReference>
<evidence type="ECO:0000256" key="2">
    <source>
        <dbReference type="ARBA" id="ARBA00023125"/>
    </source>
</evidence>
<dbReference type="SUPFAM" id="SSF46689">
    <property type="entry name" value="Homeodomain-like"/>
    <property type="match status" value="1"/>
</dbReference>
<dbReference type="EMBL" id="CM001487">
    <property type="protein sequence ID" value="EIM57331.1"/>
    <property type="molecule type" value="Genomic_DNA"/>
</dbReference>
<dbReference type="AlphaFoldDB" id="I5AU58"/>
<dbReference type="eggNOG" id="COG2207">
    <property type="taxonomic scope" value="Bacteria"/>
</dbReference>
<dbReference type="SMART" id="SM00342">
    <property type="entry name" value="HTH_ARAC"/>
    <property type="match status" value="1"/>
</dbReference>
<keyword evidence="3" id="KW-0804">Transcription</keyword>
<proteinExistence type="predicted"/>
<dbReference type="STRING" id="633697.EubceDRAFT1_1542"/>
<dbReference type="OrthoDB" id="9794370at2"/>
<dbReference type="InterPro" id="IPR014710">
    <property type="entry name" value="RmlC-like_jellyroll"/>
</dbReference>
<keyword evidence="6" id="KW-1185">Reference proteome</keyword>
<dbReference type="Gene3D" id="2.60.120.10">
    <property type="entry name" value="Jelly Rolls"/>
    <property type="match status" value="1"/>
</dbReference>
<feature type="domain" description="HTH araC/xylS-type" evidence="4">
    <location>
        <begin position="253"/>
        <end position="350"/>
    </location>
</feature>
<dbReference type="Pfam" id="PF12833">
    <property type="entry name" value="HTH_18"/>
    <property type="match status" value="1"/>
</dbReference>
<reference evidence="5 6" key="2">
    <citation type="submission" date="2012-02" db="EMBL/GenBank/DDBJ databases">
        <title>Improved High-Quality Draft sequence of Eubacterium cellulosolvens 6.</title>
        <authorList>
            <consortium name="US DOE Joint Genome Institute"/>
            <person name="Lucas S."/>
            <person name="Han J."/>
            <person name="Lapidus A."/>
            <person name="Cheng J.-F."/>
            <person name="Goodwin L."/>
            <person name="Pitluck S."/>
            <person name="Peters L."/>
            <person name="Mikhailova N."/>
            <person name="Gu W."/>
            <person name="Detter J.C."/>
            <person name="Han C."/>
            <person name="Tapia R."/>
            <person name="Land M."/>
            <person name="Hauser L."/>
            <person name="Kyrpides N."/>
            <person name="Ivanova N."/>
            <person name="Pagani I."/>
            <person name="Johnson E."/>
            <person name="Mukhopadhyay B."/>
            <person name="Anderson I."/>
            <person name="Woyke T."/>
        </authorList>
    </citation>
    <scope>NUCLEOTIDE SEQUENCE [LARGE SCALE GENOMIC DNA]</scope>
    <source>
        <strain evidence="5 6">6</strain>
    </source>
</reference>
<name>I5AU58_EUBC6</name>
<keyword evidence="2 5" id="KW-0238">DNA-binding</keyword>
<dbReference type="PROSITE" id="PS01124">
    <property type="entry name" value="HTH_ARAC_FAMILY_2"/>
    <property type="match status" value="1"/>
</dbReference>
<accession>I5AU58</accession>
<evidence type="ECO:0000313" key="6">
    <source>
        <dbReference type="Proteomes" id="UP000005753"/>
    </source>
</evidence>
<dbReference type="PANTHER" id="PTHR43280">
    <property type="entry name" value="ARAC-FAMILY TRANSCRIPTIONAL REGULATOR"/>
    <property type="match status" value="1"/>
</dbReference>
<dbReference type="InterPro" id="IPR018060">
    <property type="entry name" value="HTH_AraC"/>
</dbReference>
<organism evidence="5 6">
    <name type="scientific">Eubacterium cellulosolvens (strain ATCC 43171 / JCM 9499 / 6)</name>
    <name type="common">Cillobacterium cellulosolvens</name>
    <dbReference type="NCBI Taxonomy" id="633697"/>
    <lineage>
        <taxon>Bacteria</taxon>
        <taxon>Bacillati</taxon>
        <taxon>Bacillota</taxon>
        <taxon>Clostridia</taxon>
        <taxon>Eubacteriales</taxon>
        <taxon>Eubacteriaceae</taxon>
        <taxon>Eubacterium</taxon>
    </lineage>
</organism>
<dbReference type="InterPro" id="IPR037923">
    <property type="entry name" value="HTH-like"/>
</dbReference>
<protein>
    <submittedName>
        <fullName evidence="5">Transcriptional regulator containing an amidase domain and an AraC-type DNA-binding HTH domain</fullName>
    </submittedName>
</protein>
<dbReference type="HOGENOM" id="CLU_000445_88_0_9"/>
<dbReference type="eggNOG" id="COG1917">
    <property type="taxonomic scope" value="Bacteria"/>
</dbReference>
<evidence type="ECO:0000259" key="4">
    <source>
        <dbReference type="PROSITE" id="PS01124"/>
    </source>
</evidence>
<evidence type="ECO:0000256" key="1">
    <source>
        <dbReference type="ARBA" id="ARBA00023015"/>
    </source>
</evidence>
<dbReference type="GO" id="GO:0003700">
    <property type="term" value="F:DNA-binding transcription factor activity"/>
    <property type="evidence" value="ECO:0007669"/>
    <property type="project" value="InterPro"/>
</dbReference>
<dbReference type="Gene3D" id="1.10.10.60">
    <property type="entry name" value="Homeodomain-like"/>
    <property type="match status" value="2"/>
</dbReference>
<reference evidence="5 6" key="1">
    <citation type="submission" date="2010-08" db="EMBL/GenBank/DDBJ databases">
        <authorList>
            <consortium name="US DOE Joint Genome Institute (JGI-PGF)"/>
            <person name="Lucas S."/>
            <person name="Copeland A."/>
            <person name="Lapidus A."/>
            <person name="Cheng J.-F."/>
            <person name="Bruce D."/>
            <person name="Goodwin L."/>
            <person name="Pitluck S."/>
            <person name="Land M.L."/>
            <person name="Hauser L."/>
            <person name="Chang Y.-J."/>
            <person name="Anderson I.J."/>
            <person name="Johnson E."/>
            <person name="Mulhopadhyay B."/>
            <person name="Kyrpides N."/>
            <person name="Woyke T.J."/>
        </authorList>
    </citation>
    <scope>NUCLEOTIDE SEQUENCE [LARGE SCALE GENOMIC DNA]</scope>
    <source>
        <strain evidence="5 6">6</strain>
    </source>
</reference>
<dbReference type="Proteomes" id="UP000005753">
    <property type="component" value="Chromosome"/>
</dbReference>
<dbReference type="InterPro" id="IPR009057">
    <property type="entry name" value="Homeodomain-like_sf"/>
</dbReference>
<sequence>MENREHSHPPLTLAEKNLKNYYYQHPERHLQRPSRWDEVCDLAIRSFALDPDMPKLPLPLNNIIMTLDISTSQFIDEEMDVFMIRHARYLPAFWHKHDAIKIMYVMSGQCRNMFKNHEEVLQAGDLCIFPPDFAHAISTFHDDDLVMNILIRPGLFESLFMELVGEDTILGNFYQRIFHASTDIPYLLFHTGGDDRIATDILRAYEDCHSDARFRRQMVNAILHEVIITLVEKYESTLEIPALPVDDKATSLIYILRYMQSNFHHVTLKEMADQFEYSERQLQRIIYAATGMSFSQNVQQQKMNEAAQLLRSTDLPITKVGEQVGYASPNNFRKIFYNHYQLTPSEYRDGKSRRLVSFTSYSERR</sequence>